<dbReference type="GO" id="GO:0004180">
    <property type="term" value="F:carboxypeptidase activity"/>
    <property type="evidence" value="ECO:0007669"/>
    <property type="project" value="UniProtKB-KW"/>
</dbReference>
<proteinExistence type="predicted"/>
<dbReference type="STRING" id="1118202.SAMN05443429_10469"/>
<name>A0A1M6DRA5_9FLAO</name>
<organism evidence="1 2">
    <name type="scientific">Cruoricaptor ignavus</name>
    <dbReference type="NCBI Taxonomy" id="1118202"/>
    <lineage>
        <taxon>Bacteria</taxon>
        <taxon>Pseudomonadati</taxon>
        <taxon>Bacteroidota</taxon>
        <taxon>Flavobacteriia</taxon>
        <taxon>Flavobacteriales</taxon>
        <taxon>Weeksellaceae</taxon>
        <taxon>Cruoricaptor</taxon>
    </lineage>
</organism>
<keyword evidence="1" id="KW-0378">Hydrolase</keyword>
<gene>
    <name evidence="1" type="ORF">SAMN05443429_10469</name>
</gene>
<keyword evidence="1" id="KW-0121">Carboxypeptidase</keyword>
<dbReference type="RefSeq" id="WP_073179089.1">
    <property type="nucleotide sequence ID" value="NZ_FQYI01000004.1"/>
</dbReference>
<protein>
    <submittedName>
        <fullName evidence="1">Carboxypeptidase regulatory-like domain-containing protein</fullName>
    </submittedName>
</protein>
<dbReference type="SUPFAM" id="SSF49464">
    <property type="entry name" value="Carboxypeptidase regulatory domain-like"/>
    <property type="match status" value="1"/>
</dbReference>
<dbReference type="OrthoDB" id="603275at2"/>
<dbReference type="Pfam" id="PF13620">
    <property type="entry name" value="CarboxypepD_reg"/>
    <property type="match status" value="1"/>
</dbReference>
<evidence type="ECO:0000313" key="2">
    <source>
        <dbReference type="Proteomes" id="UP000184335"/>
    </source>
</evidence>
<dbReference type="InterPro" id="IPR008969">
    <property type="entry name" value="CarboxyPept-like_regulatory"/>
</dbReference>
<keyword evidence="1" id="KW-0645">Protease</keyword>
<evidence type="ECO:0000313" key="1">
    <source>
        <dbReference type="EMBL" id="SHI75752.1"/>
    </source>
</evidence>
<keyword evidence="2" id="KW-1185">Reference proteome</keyword>
<dbReference type="AlphaFoldDB" id="A0A1M6DRA5"/>
<dbReference type="SUPFAM" id="SSF56935">
    <property type="entry name" value="Porins"/>
    <property type="match status" value="1"/>
</dbReference>
<reference evidence="1 2" key="1">
    <citation type="submission" date="2016-11" db="EMBL/GenBank/DDBJ databases">
        <authorList>
            <person name="Jaros S."/>
            <person name="Januszkiewicz K."/>
            <person name="Wedrychowicz H."/>
        </authorList>
    </citation>
    <scope>NUCLEOTIDE SEQUENCE [LARGE SCALE GENOMIC DNA]</scope>
    <source>
        <strain evidence="1 2">DSM 25479</strain>
    </source>
</reference>
<sequence length="900" mass="101819">MRLFFTFLSTFFGIFFLFAQKTISGKVTDSEGAAVPSASVTISDAGKETIIAYGITNTKGDYKLTFSTAEPNVEINVKAFNHKPQKQVVKNTDQTANFSLQGEATEIKEVKLKTRIITKKGDTISYDIKAFESKADRSIADVLKKIPGIEVRANGTVLYQGEPINKFYVNGKDLMEGRYGVVNNSLPKDAVQKVEVMENHQPVKVLQDKVPSEQAALNIVLKKQVTMTGRGEAGAGFNEDDFLWNLKLTPMFFGSKNQWVANYKTNNSGESVENEGNMLAFGNAWEGRRVQAGQNIWLNLEQAGTPSVPEQRYLLNNVHFLSANILTNPFKNQEWELKANANYTNNFIKRGDFSLTRDLEFNQTYSSSTYNRFFTDQLKGELIFTRNAKKGFFKNVTSFTQFWNADRAGAHREDALFGSRDAWQTLEAPTTALQNSLSTVIPWKEKLVNLRSYISYQDDKQTLSILPADYIRIPELRSNAQIGYFDWLGAQTARQDFRIKTFHAQHSANLTFKALGLNITPEVGFDIETNDMNSLLSGESATSDINYGERFRNDLRFTQSVPYAAVGISMKNNALQLMGRLPVSFNHISAKDDFRNFEKKLDKATFDPNLFAMYSFASFWKAGIMGSWNHSFGSISDVYAGSILRDPLRFSQMNPENPIAENSSLSAGPRLEYRNPLNNLFFNTTYRRSHTSRNLTPNFLTAGIGTSTVEYLLRDLDSDSNSFSGEIGKYFPKIKTNVSVSTRINSTESEQMRNGLLLGTKLNTQSLGLKFNNTYFKWMSLDYNASLSWNKQRTADLTIKSNGYTHTLAAFFYPFENQIIGFNWDQINSGSGSQDYSNAFFDLSYQYTLTKRKIDLELRWVNIGNRKAFETYSVGTLSEQYSKIELRPAQILAVVKFNFK</sequence>
<dbReference type="EMBL" id="FQYI01000004">
    <property type="protein sequence ID" value="SHI75752.1"/>
    <property type="molecule type" value="Genomic_DNA"/>
</dbReference>
<dbReference type="Gene3D" id="2.60.40.1120">
    <property type="entry name" value="Carboxypeptidase-like, regulatory domain"/>
    <property type="match status" value="1"/>
</dbReference>
<dbReference type="Proteomes" id="UP000184335">
    <property type="component" value="Unassembled WGS sequence"/>
</dbReference>
<accession>A0A1M6DRA5</accession>